<dbReference type="SUPFAM" id="SSF53474">
    <property type="entry name" value="alpha/beta-Hydrolases"/>
    <property type="match status" value="1"/>
</dbReference>
<dbReference type="AlphaFoldDB" id="A0A3E3HXK4"/>
<dbReference type="InterPro" id="IPR029058">
    <property type="entry name" value="AB_hydrolase_fold"/>
</dbReference>
<dbReference type="Gene3D" id="3.40.50.1820">
    <property type="entry name" value="alpha/beta hydrolase"/>
    <property type="match status" value="1"/>
</dbReference>
<sequence length="533" mass="59694">MGSTGIKEIVTKRGTYIGRVEKETGTCSFLGIPYGTAARWERAADVKTTPEVKINACSYGPSPWQDIVQEDYGIPVEMNEECLNLNLFGRDLEQTGKTVMVWIYGGAQVAGNNIGCKTGSGEALFDGKKIVENNSDILVVVPNYRVGIWGSVNLSTLNGFTERYQFSNNLARLDIVQCLKWIHENIEAFGGDKNKVTLFGQSAGSANISSLLLMPEARGLFKRVICESSFAMDLSLTSYQDSITISDEFFKRLHVKSVEEAERLEAKTLLRVQNEIIKHSMGGTPIFSGVNSKLFSPVIDNAVIPENYWDYFIQTGCCGIDFLGGTNEGEYDQQFERFKEPGKWAEAKQMLLDHCKAKLDPLHGGREDIISLYAENEKMARTDFDAYRDLKNDIYLRMGALSYGMIFAEQGSSSYLYYLALQGTGRGENTRCPHGAEIPILFMKDSAADEECQRQIRNAWYDFARSGNPNGEDNKNFWKQVGNGTLNTMKIGKAFVMTSGVRLRDASLLLPLMKEYQECPAFKKICKRFIKIN</sequence>
<dbReference type="GeneID" id="97989817"/>
<dbReference type="InterPro" id="IPR019826">
    <property type="entry name" value="Carboxylesterase_B_AS"/>
</dbReference>
<organism evidence="5 6">
    <name type="scientific">Eisenbergiella massiliensis</name>
    <dbReference type="NCBI Taxonomy" id="1720294"/>
    <lineage>
        <taxon>Bacteria</taxon>
        <taxon>Bacillati</taxon>
        <taxon>Bacillota</taxon>
        <taxon>Clostridia</taxon>
        <taxon>Lachnospirales</taxon>
        <taxon>Lachnospiraceae</taxon>
        <taxon>Eisenbergiella</taxon>
    </lineage>
</organism>
<evidence type="ECO:0000256" key="3">
    <source>
        <dbReference type="RuleBase" id="RU361235"/>
    </source>
</evidence>
<comment type="similarity">
    <text evidence="1 3">Belongs to the type-B carboxylesterase/lipase family.</text>
</comment>
<accession>A0A3E3HXK4</accession>
<dbReference type="Pfam" id="PF00135">
    <property type="entry name" value="COesterase"/>
    <property type="match status" value="1"/>
</dbReference>
<dbReference type="GO" id="GO:0016787">
    <property type="term" value="F:hydrolase activity"/>
    <property type="evidence" value="ECO:0007669"/>
    <property type="project" value="UniProtKB-KW"/>
</dbReference>
<evidence type="ECO:0000256" key="2">
    <source>
        <dbReference type="ARBA" id="ARBA00022801"/>
    </source>
</evidence>
<dbReference type="RefSeq" id="WP_117545554.1">
    <property type="nucleotide sequence ID" value="NZ_JBKVLI010000002.1"/>
</dbReference>
<keyword evidence="6" id="KW-1185">Reference proteome</keyword>
<evidence type="ECO:0000259" key="4">
    <source>
        <dbReference type="Pfam" id="PF00135"/>
    </source>
</evidence>
<dbReference type="EMBL" id="QVLV01000024">
    <property type="protein sequence ID" value="RGE56539.1"/>
    <property type="molecule type" value="Genomic_DNA"/>
</dbReference>
<dbReference type="InterPro" id="IPR002018">
    <property type="entry name" value="CarbesteraseB"/>
</dbReference>
<reference evidence="5 6" key="1">
    <citation type="submission" date="2018-08" db="EMBL/GenBank/DDBJ databases">
        <title>A genome reference for cultivated species of the human gut microbiota.</title>
        <authorList>
            <person name="Zou Y."/>
            <person name="Xue W."/>
            <person name="Luo G."/>
        </authorList>
    </citation>
    <scope>NUCLEOTIDE SEQUENCE [LARGE SCALE GENOMIC DNA]</scope>
    <source>
        <strain evidence="5 6">TF05-5AC</strain>
    </source>
</reference>
<keyword evidence="2 3" id="KW-0378">Hydrolase</keyword>
<dbReference type="EC" id="3.1.1.-" evidence="3"/>
<feature type="domain" description="Carboxylesterase type B" evidence="4">
    <location>
        <begin position="10"/>
        <end position="496"/>
    </location>
</feature>
<evidence type="ECO:0000313" key="5">
    <source>
        <dbReference type="EMBL" id="RGE56539.1"/>
    </source>
</evidence>
<evidence type="ECO:0000256" key="1">
    <source>
        <dbReference type="ARBA" id="ARBA00005964"/>
    </source>
</evidence>
<dbReference type="Proteomes" id="UP000260812">
    <property type="component" value="Unassembled WGS sequence"/>
</dbReference>
<proteinExistence type="inferred from homology"/>
<dbReference type="InterPro" id="IPR050309">
    <property type="entry name" value="Type-B_Carboxylest/Lipase"/>
</dbReference>
<evidence type="ECO:0000313" key="6">
    <source>
        <dbReference type="Proteomes" id="UP000260812"/>
    </source>
</evidence>
<dbReference type="PANTHER" id="PTHR11559">
    <property type="entry name" value="CARBOXYLESTERASE"/>
    <property type="match status" value="1"/>
</dbReference>
<gene>
    <name evidence="5" type="ORF">DXC51_23910</name>
</gene>
<protein>
    <recommendedName>
        <fullName evidence="3">Carboxylic ester hydrolase</fullName>
        <ecNumber evidence="3">3.1.1.-</ecNumber>
    </recommendedName>
</protein>
<dbReference type="PROSITE" id="PS00122">
    <property type="entry name" value="CARBOXYLESTERASE_B_1"/>
    <property type="match status" value="1"/>
</dbReference>
<name>A0A3E3HXK4_9FIRM</name>
<comment type="caution">
    <text evidence="5">The sequence shown here is derived from an EMBL/GenBank/DDBJ whole genome shotgun (WGS) entry which is preliminary data.</text>
</comment>